<evidence type="ECO:0000313" key="2">
    <source>
        <dbReference type="Proteomes" id="UP000228528"/>
    </source>
</evidence>
<evidence type="ECO:0000313" key="1">
    <source>
        <dbReference type="EMBL" id="PIR77602.1"/>
    </source>
</evidence>
<organism evidence="1 2">
    <name type="scientific">Candidatus Magasanikbacteria bacterium CG10_big_fil_rev_8_21_14_0_10_38_6</name>
    <dbReference type="NCBI Taxonomy" id="1974647"/>
    <lineage>
        <taxon>Bacteria</taxon>
        <taxon>Candidatus Magasanikiibacteriota</taxon>
    </lineage>
</organism>
<accession>A0A2M6P1K0</accession>
<dbReference type="EMBL" id="PFBW01000067">
    <property type="protein sequence ID" value="PIR77602.1"/>
    <property type="molecule type" value="Genomic_DNA"/>
</dbReference>
<proteinExistence type="predicted"/>
<dbReference type="SMART" id="SM01234">
    <property type="entry name" value="Haemolytic"/>
    <property type="match status" value="1"/>
</dbReference>
<gene>
    <name evidence="1" type="ORF">COU30_01560</name>
</gene>
<dbReference type="Proteomes" id="UP000228528">
    <property type="component" value="Unassembled WGS sequence"/>
</dbReference>
<name>A0A2M6P1K0_9BACT</name>
<dbReference type="Pfam" id="PF01809">
    <property type="entry name" value="YidD"/>
    <property type="match status" value="1"/>
</dbReference>
<dbReference type="NCBIfam" id="TIGR00278">
    <property type="entry name" value="membrane protein insertion efficiency factor YidD"/>
    <property type="match status" value="1"/>
</dbReference>
<dbReference type="PANTHER" id="PTHR33383:SF1">
    <property type="entry name" value="MEMBRANE PROTEIN INSERTION EFFICIENCY FACTOR-RELATED"/>
    <property type="match status" value="1"/>
</dbReference>
<sequence length="73" mass="8652">MVVVVFLYQKFFSPDHSFWGKKFFPHGYCPFYPSCSEYGKVVVQKRGVIHGIPRMLWRILRCHPWTKGGMDMP</sequence>
<dbReference type="InterPro" id="IPR002696">
    <property type="entry name" value="Membr_insert_effic_factor_YidD"/>
</dbReference>
<dbReference type="AlphaFoldDB" id="A0A2M6P1K0"/>
<reference evidence="2" key="1">
    <citation type="submission" date="2017-09" db="EMBL/GenBank/DDBJ databases">
        <title>Depth-based differentiation of microbial function through sediment-hosted aquifers and enrichment of novel symbionts in the deep terrestrial subsurface.</title>
        <authorList>
            <person name="Probst A.J."/>
            <person name="Ladd B."/>
            <person name="Jarett J.K."/>
            <person name="Geller-Mcgrath D.E."/>
            <person name="Sieber C.M.K."/>
            <person name="Emerson J.B."/>
            <person name="Anantharaman K."/>
            <person name="Thomas B.C."/>
            <person name="Malmstrom R."/>
            <person name="Stieglmeier M."/>
            <person name="Klingl A."/>
            <person name="Woyke T."/>
            <person name="Ryan C.M."/>
            <person name="Banfield J.F."/>
        </authorList>
    </citation>
    <scope>NUCLEOTIDE SEQUENCE [LARGE SCALE GENOMIC DNA]</scope>
</reference>
<dbReference type="PANTHER" id="PTHR33383">
    <property type="entry name" value="MEMBRANE PROTEIN INSERTION EFFICIENCY FACTOR-RELATED"/>
    <property type="match status" value="1"/>
</dbReference>
<comment type="caution">
    <text evidence="1">The sequence shown here is derived from an EMBL/GenBank/DDBJ whole genome shotgun (WGS) entry which is preliminary data.</text>
</comment>
<protein>
    <submittedName>
        <fullName evidence="1">Membrane protein insertion efficiency factor YidD</fullName>
    </submittedName>
</protein>